<evidence type="ECO:0000313" key="1">
    <source>
        <dbReference type="EMBL" id="ETJ02035.1"/>
    </source>
</evidence>
<proteinExistence type="predicted"/>
<gene>
    <name evidence="1" type="ORF">Q605_AUC01022G0001</name>
</gene>
<dbReference type="Proteomes" id="UP000018852">
    <property type="component" value="Unassembled WGS sequence"/>
</dbReference>
<name>W1VB08_9ACTO</name>
<protein>
    <submittedName>
        <fullName evidence="1">Uncharacterized protein</fullName>
    </submittedName>
</protein>
<organism evidence="1 2">
    <name type="scientific">Actinomyces urogenitalis DORA_12</name>
    <dbReference type="NCBI Taxonomy" id="1403939"/>
    <lineage>
        <taxon>Bacteria</taxon>
        <taxon>Bacillati</taxon>
        <taxon>Actinomycetota</taxon>
        <taxon>Actinomycetes</taxon>
        <taxon>Actinomycetales</taxon>
        <taxon>Actinomycetaceae</taxon>
        <taxon>Actinomyces</taxon>
    </lineage>
</organism>
<reference evidence="1 2" key="1">
    <citation type="submission" date="2013-12" db="EMBL/GenBank/DDBJ databases">
        <title>A Varibaculum cambriense genome reconstructed from a premature infant gut community with otherwise low bacterial novelty that shifts toward anaerobic metabolism during the third week of life.</title>
        <authorList>
            <person name="Brown C.T."/>
            <person name="Sharon I."/>
            <person name="Thomas B.C."/>
            <person name="Castelle C.J."/>
            <person name="Morowitz M.J."/>
            <person name="Banfield J.F."/>
        </authorList>
    </citation>
    <scope>NUCLEOTIDE SEQUENCE [LARGE SCALE GENOMIC DNA]</scope>
    <source>
        <strain evidence="2">DORA_12</strain>
    </source>
</reference>
<comment type="caution">
    <text evidence="1">The sequence shown here is derived from an EMBL/GenBank/DDBJ whole genome shotgun (WGS) entry which is preliminary data.</text>
</comment>
<accession>W1VB08</accession>
<dbReference type="EMBL" id="AZLV01001022">
    <property type="protein sequence ID" value="ETJ02035.1"/>
    <property type="molecule type" value="Genomic_DNA"/>
</dbReference>
<feature type="non-terminal residue" evidence="1">
    <location>
        <position position="24"/>
    </location>
</feature>
<evidence type="ECO:0000313" key="2">
    <source>
        <dbReference type="Proteomes" id="UP000018852"/>
    </source>
</evidence>
<sequence>MADALTVDIVDSKGKKTGSAELPA</sequence>
<dbReference type="AlphaFoldDB" id="W1VB08"/>